<dbReference type="GO" id="GO:0004252">
    <property type="term" value="F:serine-type endopeptidase activity"/>
    <property type="evidence" value="ECO:0007669"/>
    <property type="project" value="InterPro"/>
</dbReference>
<dbReference type="GO" id="GO:0006465">
    <property type="term" value="P:signal peptide processing"/>
    <property type="evidence" value="ECO:0007669"/>
    <property type="project" value="InterPro"/>
</dbReference>
<evidence type="ECO:0000256" key="1">
    <source>
        <dbReference type="ARBA" id="ARBA00004401"/>
    </source>
</evidence>
<dbReference type="Proteomes" id="UP000198597">
    <property type="component" value="Unassembled WGS sequence"/>
</dbReference>
<dbReference type="InterPro" id="IPR019533">
    <property type="entry name" value="Peptidase_S26"/>
</dbReference>
<proteinExistence type="inferred from homology"/>
<evidence type="ECO:0000256" key="3">
    <source>
        <dbReference type="PIRSR" id="PIRSR600223-1"/>
    </source>
</evidence>
<keyword evidence="4" id="KW-0378">Hydrolase</keyword>
<feature type="active site" evidence="3">
    <location>
        <position position="43"/>
    </location>
</feature>
<feature type="transmembrane region" description="Helical" evidence="4">
    <location>
        <begin position="16"/>
        <end position="34"/>
    </location>
</feature>
<dbReference type="EC" id="3.4.21.89" evidence="4"/>
<sequence length="183" mass="21193">MKVDKRNKVLQVVVEYIKIIFIAFILSGIVMCFIRITKVEGKSMEHTLQDKDILLLNRRSYKKKSPEYKDIVVIDTFNGENNFIIKRVIAIEGDTFEIKNNKILLNDKELDEEYTKLGENTKYEDFSKITIPKDKIFAMGDNRENSADSRVYGVFDCKEQVIGEIMIGLVPFKSPKDLLIENS</sequence>
<organism evidence="6 7">
    <name type="scientific">Clostridium gasigenes</name>
    <dbReference type="NCBI Taxonomy" id="94869"/>
    <lineage>
        <taxon>Bacteria</taxon>
        <taxon>Bacillati</taxon>
        <taxon>Bacillota</taxon>
        <taxon>Clostridia</taxon>
        <taxon>Eubacteriales</taxon>
        <taxon>Clostridiaceae</taxon>
        <taxon>Clostridium</taxon>
    </lineage>
</organism>
<dbReference type="EMBL" id="FNJM01000001">
    <property type="protein sequence ID" value="SDO92014.1"/>
    <property type="molecule type" value="Genomic_DNA"/>
</dbReference>
<dbReference type="RefSeq" id="WP_089966100.1">
    <property type="nucleotide sequence ID" value="NZ_FNJM01000001.1"/>
</dbReference>
<accession>A0A1H0NH60</accession>
<feature type="domain" description="Peptidase S26" evidence="5">
    <location>
        <begin position="14"/>
        <end position="166"/>
    </location>
</feature>
<dbReference type="STRING" id="94869.SAMN04488529_101828"/>
<gene>
    <name evidence="6" type="ORF">SAMN04488529_101828</name>
</gene>
<comment type="subcellular location">
    <subcellularLocation>
        <location evidence="1">Cell membrane</location>
        <topology evidence="1">Single-pass type II membrane protein</topology>
    </subcellularLocation>
    <subcellularLocation>
        <location evidence="4">Membrane</location>
        <topology evidence="4">Single-pass type II membrane protein</topology>
    </subcellularLocation>
</comment>
<dbReference type="GO" id="GO:0009003">
    <property type="term" value="F:signal peptidase activity"/>
    <property type="evidence" value="ECO:0007669"/>
    <property type="project" value="UniProtKB-EC"/>
</dbReference>
<evidence type="ECO:0000256" key="2">
    <source>
        <dbReference type="ARBA" id="ARBA00009370"/>
    </source>
</evidence>
<protein>
    <recommendedName>
        <fullName evidence="4">Signal peptidase I</fullName>
        <ecNumber evidence="4">3.4.21.89</ecNumber>
    </recommendedName>
</protein>
<reference evidence="6 7" key="1">
    <citation type="submission" date="2016-10" db="EMBL/GenBank/DDBJ databases">
        <authorList>
            <person name="de Groot N.N."/>
        </authorList>
    </citation>
    <scope>NUCLEOTIDE SEQUENCE [LARGE SCALE GENOMIC DNA]</scope>
    <source>
        <strain evidence="6 7">DSM 12272</strain>
    </source>
</reference>
<name>A0A1H0NH60_9CLOT</name>
<comment type="similarity">
    <text evidence="2 4">Belongs to the peptidase S26 family.</text>
</comment>
<dbReference type="GO" id="GO:0005886">
    <property type="term" value="C:plasma membrane"/>
    <property type="evidence" value="ECO:0007669"/>
    <property type="project" value="UniProtKB-SubCell"/>
</dbReference>
<evidence type="ECO:0000313" key="7">
    <source>
        <dbReference type="Proteomes" id="UP000198597"/>
    </source>
</evidence>
<keyword evidence="4" id="KW-0812">Transmembrane</keyword>
<comment type="catalytic activity">
    <reaction evidence="4">
        <text>Cleavage of hydrophobic, N-terminal signal or leader sequences from secreted and periplasmic proteins.</text>
        <dbReference type="EC" id="3.4.21.89"/>
    </reaction>
</comment>
<keyword evidence="4" id="KW-0645">Protease</keyword>
<keyword evidence="4" id="KW-1133">Transmembrane helix</keyword>
<dbReference type="PRINTS" id="PR00727">
    <property type="entry name" value="LEADERPTASE"/>
</dbReference>
<evidence type="ECO:0000313" key="6">
    <source>
        <dbReference type="EMBL" id="SDO92014.1"/>
    </source>
</evidence>
<feature type="active site" evidence="3">
    <location>
        <position position="86"/>
    </location>
</feature>
<dbReference type="Gene3D" id="2.10.109.10">
    <property type="entry name" value="Umud Fragment, subunit A"/>
    <property type="match status" value="1"/>
</dbReference>
<dbReference type="OrthoDB" id="9802919at2"/>
<evidence type="ECO:0000256" key="4">
    <source>
        <dbReference type="RuleBase" id="RU362042"/>
    </source>
</evidence>
<dbReference type="SUPFAM" id="SSF51306">
    <property type="entry name" value="LexA/Signal peptidase"/>
    <property type="match status" value="1"/>
</dbReference>
<dbReference type="InterPro" id="IPR036286">
    <property type="entry name" value="LexA/Signal_pep-like_sf"/>
</dbReference>
<dbReference type="CDD" id="cd06530">
    <property type="entry name" value="S26_SPase_I"/>
    <property type="match status" value="1"/>
</dbReference>
<keyword evidence="4" id="KW-0472">Membrane</keyword>
<dbReference type="NCBIfam" id="TIGR02227">
    <property type="entry name" value="sigpep_I_bact"/>
    <property type="match status" value="1"/>
</dbReference>
<dbReference type="Pfam" id="PF10502">
    <property type="entry name" value="Peptidase_S26"/>
    <property type="match status" value="1"/>
</dbReference>
<keyword evidence="7" id="KW-1185">Reference proteome</keyword>
<dbReference type="AlphaFoldDB" id="A0A1H0NH60"/>
<dbReference type="PANTHER" id="PTHR43390">
    <property type="entry name" value="SIGNAL PEPTIDASE I"/>
    <property type="match status" value="1"/>
</dbReference>
<evidence type="ECO:0000259" key="5">
    <source>
        <dbReference type="Pfam" id="PF10502"/>
    </source>
</evidence>
<dbReference type="PANTHER" id="PTHR43390:SF1">
    <property type="entry name" value="CHLOROPLAST PROCESSING PEPTIDASE"/>
    <property type="match status" value="1"/>
</dbReference>
<dbReference type="InterPro" id="IPR000223">
    <property type="entry name" value="Pept_S26A_signal_pept_1"/>
</dbReference>